<evidence type="ECO:0000256" key="5">
    <source>
        <dbReference type="ARBA" id="ARBA00022989"/>
    </source>
</evidence>
<dbReference type="Pfam" id="PF00528">
    <property type="entry name" value="BPD_transp_1"/>
    <property type="match status" value="1"/>
</dbReference>
<feature type="transmembrane region" description="Helical" evidence="7">
    <location>
        <begin position="268"/>
        <end position="286"/>
    </location>
</feature>
<evidence type="ECO:0000259" key="8">
    <source>
        <dbReference type="PROSITE" id="PS50928"/>
    </source>
</evidence>
<proteinExistence type="inferred from homology"/>
<dbReference type="GO" id="GO:0055085">
    <property type="term" value="P:transmembrane transport"/>
    <property type="evidence" value="ECO:0007669"/>
    <property type="project" value="InterPro"/>
</dbReference>
<comment type="subcellular location">
    <subcellularLocation>
        <location evidence="1 7">Cell membrane</location>
        <topology evidence="1 7">Multi-pass membrane protein</topology>
    </subcellularLocation>
</comment>
<feature type="transmembrane region" description="Helical" evidence="7">
    <location>
        <begin position="105"/>
        <end position="129"/>
    </location>
</feature>
<evidence type="ECO:0000313" key="10">
    <source>
        <dbReference type="Proteomes" id="UP000290624"/>
    </source>
</evidence>
<dbReference type="PANTHER" id="PTHR43386">
    <property type="entry name" value="OLIGOPEPTIDE TRANSPORT SYSTEM PERMEASE PROTEIN APPC"/>
    <property type="match status" value="1"/>
</dbReference>
<evidence type="ECO:0000256" key="2">
    <source>
        <dbReference type="ARBA" id="ARBA00022448"/>
    </source>
</evidence>
<dbReference type="InterPro" id="IPR035906">
    <property type="entry name" value="MetI-like_sf"/>
</dbReference>
<keyword evidence="5 7" id="KW-1133">Transmembrane helix</keyword>
<evidence type="ECO:0000256" key="6">
    <source>
        <dbReference type="ARBA" id="ARBA00023136"/>
    </source>
</evidence>
<name>A0A4Q2EDV0_9ACTN</name>
<dbReference type="OrthoDB" id="8906042at2"/>
<dbReference type="PROSITE" id="PS50928">
    <property type="entry name" value="ABC_TM1"/>
    <property type="match status" value="1"/>
</dbReference>
<gene>
    <name evidence="9" type="ORF">C1706_10840</name>
</gene>
<dbReference type="Proteomes" id="UP000290624">
    <property type="component" value="Unassembled WGS sequence"/>
</dbReference>
<feature type="transmembrane region" description="Helical" evidence="7">
    <location>
        <begin position="222"/>
        <end position="248"/>
    </location>
</feature>
<organism evidence="9 10">
    <name type="scientific">Propioniciclava flava</name>
    <dbReference type="NCBI Taxonomy" id="2072026"/>
    <lineage>
        <taxon>Bacteria</taxon>
        <taxon>Bacillati</taxon>
        <taxon>Actinomycetota</taxon>
        <taxon>Actinomycetes</taxon>
        <taxon>Propionibacteriales</taxon>
        <taxon>Propionibacteriaceae</taxon>
        <taxon>Propioniciclava</taxon>
    </lineage>
</organism>
<dbReference type="InterPro" id="IPR050366">
    <property type="entry name" value="BP-dependent_transpt_permease"/>
</dbReference>
<keyword evidence="10" id="KW-1185">Reference proteome</keyword>
<comment type="caution">
    <text evidence="9">The sequence shown here is derived from an EMBL/GenBank/DDBJ whole genome shotgun (WGS) entry which is preliminary data.</text>
</comment>
<feature type="transmembrane region" description="Helical" evidence="7">
    <location>
        <begin position="136"/>
        <end position="158"/>
    </location>
</feature>
<feature type="transmembrane region" description="Helical" evidence="7">
    <location>
        <begin position="38"/>
        <end position="61"/>
    </location>
</feature>
<evidence type="ECO:0000256" key="4">
    <source>
        <dbReference type="ARBA" id="ARBA00022692"/>
    </source>
</evidence>
<evidence type="ECO:0000256" key="3">
    <source>
        <dbReference type="ARBA" id="ARBA00022475"/>
    </source>
</evidence>
<sequence>MSTLTATVRAAGPAPTEAPTASPLLGARLRRTLTRPGGISLILAVAVLVVVAAFALAPGLFSTFDPTATAPAQRLQPPSGLHLFGTDQLGRDLFSRVVHGAGRTMFAVGLAVAIGVVFGSLVGLVSGFVGGRLDAVLMRLVDVMLAIPGLLLAMAVIAALGFGITNVAIAVGIASVASFARLLRADVMRVRRTPYVEAAFAGGERTGWVILRHVLPNAWGPVASLITLELGQAVLAVAALSFLGYGVVPPDPEWGSLISEGRAYLATSWWLTMLPGFVVVAVVLSANRISQAIQRRDGVIR</sequence>
<accession>A0A4Q2EDV0</accession>
<keyword evidence="3" id="KW-1003">Cell membrane</keyword>
<dbReference type="EMBL" id="PPCV01000007">
    <property type="protein sequence ID" value="RXW31647.1"/>
    <property type="molecule type" value="Genomic_DNA"/>
</dbReference>
<reference evidence="9 10" key="1">
    <citation type="submission" date="2018-01" db="EMBL/GenBank/DDBJ databases">
        <title>Lactibacter flavus gen. nov., sp. nov., a novel bacterium of the family Propionibacteriaceae isolated from raw milk and dairy products.</title>
        <authorList>
            <person name="Wenning M."/>
            <person name="Breitenwieser F."/>
            <person name="Huptas C."/>
            <person name="von Neubeck M."/>
            <person name="Busse H.-J."/>
            <person name="Scherer S."/>
        </authorList>
    </citation>
    <scope>NUCLEOTIDE SEQUENCE [LARGE SCALE GENOMIC DNA]</scope>
    <source>
        <strain evidence="9 10">VG341</strain>
    </source>
</reference>
<evidence type="ECO:0000256" key="1">
    <source>
        <dbReference type="ARBA" id="ARBA00004651"/>
    </source>
</evidence>
<dbReference type="PANTHER" id="PTHR43386:SF25">
    <property type="entry name" value="PEPTIDE ABC TRANSPORTER PERMEASE PROTEIN"/>
    <property type="match status" value="1"/>
</dbReference>
<dbReference type="InterPro" id="IPR000515">
    <property type="entry name" value="MetI-like"/>
</dbReference>
<dbReference type="CDD" id="cd06261">
    <property type="entry name" value="TM_PBP2"/>
    <property type="match status" value="1"/>
</dbReference>
<dbReference type="SUPFAM" id="SSF161098">
    <property type="entry name" value="MetI-like"/>
    <property type="match status" value="1"/>
</dbReference>
<keyword evidence="6 7" id="KW-0472">Membrane</keyword>
<protein>
    <submittedName>
        <fullName evidence="9">Peptide ABC transporter permease</fullName>
    </submittedName>
</protein>
<feature type="domain" description="ABC transmembrane type-1" evidence="8">
    <location>
        <begin position="101"/>
        <end position="290"/>
    </location>
</feature>
<comment type="similarity">
    <text evidence="7">Belongs to the binding-protein-dependent transport system permease family.</text>
</comment>
<dbReference type="AlphaFoldDB" id="A0A4Q2EDV0"/>
<feature type="transmembrane region" description="Helical" evidence="7">
    <location>
        <begin position="164"/>
        <end position="183"/>
    </location>
</feature>
<evidence type="ECO:0000256" key="7">
    <source>
        <dbReference type="RuleBase" id="RU363032"/>
    </source>
</evidence>
<dbReference type="RefSeq" id="WP_129459255.1">
    <property type="nucleotide sequence ID" value="NZ_PPCV01000007.1"/>
</dbReference>
<keyword evidence="2 7" id="KW-0813">Transport</keyword>
<dbReference type="Gene3D" id="1.10.3720.10">
    <property type="entry name" value="MetI-like"/>
    <property type="match status" value="1"/>
</dbReference>
<dbReference type="GO" id="GO:0005886">
    <property type="term" value="C:plasma membrane"/>
    <property type="evidence" value="ECO:0007669"/>
    <property type="project" value="UniProtKB-SubCell"/>
</dbReference>
<evidence type="ECO:0000313" key="9">
    <source>
        <dbReference type="EMBL" id="RXW31647.1"/>
    </source>
</evidence>
<keyword evidence="4 7" id="KW-0812">Transmembrane</keyword>